<evidence type="ECO:0000313" key="3">
    <source>
        <dbReference type="EMBL" id="PXX96991.1"/>
    </source>
</evidence>
<name>A0A2V3ZS12_9BACT</name>
<feature type="transmembrane region" description="Helical" evidence="2">
    <location>
        <begin position="47"/>
        <end position="75"/>
    </location>
</feature>
<reference evidence="3 4" key="1">
    <citation type="submission" date="2018-05" db="EMBL/GenBank/DDBJ databases">
        <title>Marinifilum breve JC075T sp. nov., a marine bacterium isolated from Yongle Blue Hole in the South China Sea.</title>
        <authorList>
            <person name="Fu T."/>
        </authorList>
    </citation>
    <scope>NUCLEOTIDE SEQUENCE [LARGE SCALE GENOMIC DNA]</scope>
    <source>
        <strain evidence="3 4">JC075</strain>
    </source>
</reference>
<dbReference type="RefSeq" id="WP_110362356.1">
    <property type="nucleotide sequence ID" value="NZ_QFLI01000010.1"/>
</dbReference>
<evidence type="ECO:0008006" key="5">
    <source>
        <dbReference type="Google" id="ProtNLM"/>
    </source>
</evidence>
<evidence type="ECO:0000313" key="4">
    <source>
        <dbReference type="Proteomes" id="UP000248079"/>
    </source>
</evidence>
<dbReference type="OrthoDB" id="9812498at2"/>
<keyword evidence="4" id="KW-1185">Reference proteome</keyword>
<feature type="coiled-coil region" evidence="1">
    <location>
        <begin position="545"/>
        <end position="579"/>
    </location>
</feature>
<proteinExistence type="predicted"/>
<keyword evidence="2" id="KW-0812">Transmembrane</keyword>
<feature type="transmembrane region" description="Helical" evidence="2">
    <location>
        <begin position="158"/>
        <end position="176"/>
    </location>
</feature>
<feature type="coiled-coil region" evidence="1">
    <location>
        <begin position="636"/>
        <end position="679"/>
    </location>
</feature>
<feature type="transmembrane region" description="Helical" evidence="2">
    <location>
        <begin position="23"/>
        <end position="41"/>
    </location>
</feature>
<keyword evidence="2" id="KW-1133">Transmembrane helix</keyword>
<sequence length="1098" mass="127681">MENNRDIFIAKLDRFIRKHYQNLLLRGFLLCIVLLLSYFFLISFSEYFLYLSVAIRTTLIFFSVVLIIVLGYQFLIRPIIGLLKIGKRISYRQAIDIISTHFPDLQDKLINTLELTEQAEQINQKENSLLLASINQRIESVKIIPFRNAVSFKANYKYLKYLFAIATVIALVHFLIPDMYSNSMERLVNYRTKYTPLADFSFELDNWTGRAVKGSNFSLKARTEGKYIPNEVYLLTDNSRFLMKKENSIEFSYLFRNINSDISFRLQSGKVISEEFKITVISKPGIKNFSISIKSPTYTKLPLRIEKNIGDVSVPEGSELKWVFETDFSSTGELIFSDSLNPSPLILDGNRLQFSRKIRKQNSYRIYLSNKEFDRETYAKYNVDVVPDLYPQIKIASIQDSLIESGYYFRGQIKDDYGFSKLRFVYEADNLPPVYIPISLNRNLSAQEFFFSFDFASENFQEGSNVKYYFEVFDNDGINGAKKASSEQFNYYIPDSKQLYDLNTAVQDSIGSKINQSIQLSESIQQDILRMQKNTLDGSAEKWQQEQLLNEIGNKKKQLDDLLQEVIQENQRKNRLMNSTGMDDPLLMEKQKQIEDLLEKIMDPELQKLFDEFNKLAEDLKSEDINKLGNKLKMSVDDFQKQLDRNLQLLERYEIEVRVQQLTDRINKLAEEQDKSANKNRKDSEKIMQDQKLGEEKWNELKEDLKDVLDKNSSIQKPYDFDGDLNDLQDEIDEMIQESNQFFENNKIGKGAKNMKKTSTKQKSFAQKLNDNIANSTSAQMTADIGNLIRLMNNLIEFSFQQEEVLNGFKRIGYLNPKYVEMIEKQGDLKEEYALIQDSLIALSTRSPQVASLIGNRIFNIENELEKVITEASERRKIQAATAQQKVLTDVNELSVFLLEALKQMMEQMANTMPGDQMGDQKGGQPSFSGLKSDQKSLKKMLEELISDMKNGKSGKDSKEKLGKFLQQQEMYRQNLQEMLQNGGLGNESEKILREVTKMLDQMESDISNFSINSNMILRQNRIFSKLLEAENAHREKDFDKKRESKSGNILKLSNPREIFEYKRVRTDFEGVFYDSNVKLFDYYNKLYLDYMIKLNND</sequence>
<evidence type="ECO:0000256" key="2">
    <source>
        <dbReference type="SAM" id="Phobius"/>
    </source>
</evidence>
<keyword evidence="1" id="KW-0175">Coiled coil</keyword>
<dbReference type="EMBL" id="QFLI01000010">
    <property type="protein sequence ID" value="PXX96991.1"/>
    <property type="molecule type" value="Genomic_DNA"/>
</dbReference>
<organism evidence="3 4">
    <name type="scientific">Marinifilum breve</name>
    <dbReference type="NCBI Taxonomy" id="2184082"/>
    <lineage>
        <taxon>Bacteria</taxon>
        <taxon>Pseudomonadati</taxon>
        <taxon>Bacteroidota</taxon>
        <taxon>Bacteroidia</taxon>
        <taxon>Marinilabiliales</taxon>
        <taxon>Marinifilaceae</taxon>
    </lineage>
</organism>
<comment type="caution">
    <text evidence="3">The sequence shown here is derived from an EMBL/GenBank/DDBJ whole genome shotgun (WGS) entry which is preliminary data.</text>
</comment>
<gene>
    <name evidence="3" type="ORF">DF185_18365</name>
</gene>
<dbReference type="Proteomes" id="UP000248079">
    <property type="component" value="Unassembled WGS sequence"/>
</dbReference>
<keyword evidence="2" id="KW-0472">Membrane</keyword>
<protein>
    <recommendedName>
        <fullName evidence="5">DUF4175 domain-containing protein</fullName>
    </recommendedName>
</protein>
<accession>A0A2V3ZS12</accession>
<evidence type="ECO:0000256" key="1">
    <source>
        <dbReference type="SAM" id="Coils"/>
    </source>
</evidence>
<dbReference type="AlphaFoldDB" id="A0A2V3ZS12"/>